<evidence type="ECO:0008006" key="4">
    <source>
        <dbReference type="Google" id="ProtNLM"/>
    </source>
</evidence>
<feature type="region of interest" description="Disordered" evidence="1">
    <location>
        <begin position="222"/>
        <end position="251"/>
    </location>
</feature>
<dbReference type="AlphaFoldDB" id="A0AAW1N8N7"/>
<dbReference type="PANTHER" id="PTHR31569:SF4">
    <property type="entry name" value="SWIM-TYPE DOMAIN-CONTAINING PROTEIN"/>
    <property type="match status" value="1"/>
</dbReference>
<evidence type="ECO:0000313" key="2">
    <source>
        <dbReference type="EMBL" id="KAK9755562.1"/>
    </source>
</evidence>
<reference evidence="2" key="1">
    <citation type="submission" date="2024-03" db="EMBL/GenBank/DDBJ databases">
        <title>WGS assembly of Saponaria officinalis var. Norfolk2.</title>
        <authorList>
            <person name="Jenkins J."/>
            <person name="Shu S."/>
            <person name="Grimwood J."/>
            <person name="Barry K."/>
            <person name="Goodstein D."/>
            <person name="Schmutz J."/>
            <person name="Leebens-Mack J."/>
            <person name="Osbourn A."/>
        </authorList>
    </citation>
    <scope>NUCLEOTIDE SEQUENCE [LARGE SCALE GENOMIC DNA]</scope>
    <source>
        <strain evidence="2">JIC</strain>
    </source>
</reference>
<dbReference type="CDD" id="cd22744">
    <property type="entry name" value="OTU"/>
    <property type="match status" value="1"/>
</dbReference>
<dbReference type="EMBL" id="JBDFQZ010000001">
    <property type="protein sequence ID" value="KAK9755562.1"/>
    <property type="molecule type" value="Genomic_DNA"/>
</dbReference>
<dbReference type="Proteomes" id="UP001443914">
    <property type="component" value="Unassembled WGS sequence"/>
</dbReference>
<comment type="caution">
    <text evidence="2">The sequence shown here is derived from an EMBL/GenBank/DDBJ whole genome shotgun (WGS) entry which is preliminary data.</text>
</comment>
<evidence type="ECO:0000313" key="3">
    <source>
        <dbReference type="Proteomes" id="UP001443914"/>
    </source>
</evidence>
<organism evidence="2 3">
    <name type="scientific">Saponaria officinalis</name>
    <name type="common">Common soapwort</name>
    <name type="synonym">Lychnis saponaria</name>
    <dbReference type="NCBI Taxonomy" id="3572"/>
    <lineage>
        <taxon>Eukaryota</taxon>
        <taxon>Viridiplantae</taxon>
        <taxon>Streptophyta</taxon>
        <taxon>Embryophyta</taxon>
        <taxon>Tracheophyta</taxon>
        <taxon>Spermatophyta</taxon>
        <taxon>Magnoliopsida</taxon>
        <taxon>eudicotyledons</taxon>
        <taxon>Gunneridae</taxon>
        <taxon>Pentapetalae</taxon>
        <taxon>Caryophyllales</taxon>
        <taxon>Caryophyllaceae</taxon>
        <taxon>Caryophylleae</taxon>
        <taxon>Saponaria</taxon>
    </lineage>
</organism>
<name>A0AAW1N8N7_SAPOF</name>
<sequence length="324" mass="37300">MVGYVTRTWMIHVHKFVACYTNNVMHFGNIATSRVESAHSVLKNWLNGVTLNLDSIWTRVDAHIAQQHVEIRKLLEDSRSSSMSVEQPRLFSLLEGKVSHMAIQLMSGEFARGTKLGMGLELGCGCALVGTHGLLCACQLHRLYQQDHPVHLDDIHIFWRTLRYDDVNSVPADDDVQLSQMFDEIRGCNSVVRRLFVESIHSQLHPKNVDVLEPEVLVNPRRPRRASTRNLSRFEHSQRRHRSTTRSTPQTDADLSSFRYMYLIPTILEASFDRWYDPVGDGHCGFRVISHALRVTEDHYLMMREDLSAEICDPRYSLIYGVRE</sequence>
<gene>
    <name evidence="2" type="ORF">RND81_01G034800</name>
</gene>
<proteinExistence type="predicted"/>
<accession>A0AAW1N8N7</accession>
<evidence type="ECO:0000256" key="1">
    <source>
        <dbReference type="SAM" id="MobiDB-lite"/>
    </source>
</evidence>
<dbReference type="PANTHER" id="PTHR31569">
    <property type="entry name" value="SWIM-TYPE DOMAIN-CONTAINING PROTEIN"/>
    <property type="match status" value="1"/>
</dbReference>
<keyword evidence="3" id="KW-1185">Reference proteome</keyword>
<protein>
    <recommendedName>
        <fullName evidence="4">Protein FAR1-RELATED SEQUENCE</fullName>
    </recommendedName>
</protein>
<dbReference type="InterPro" id="IPR052579">
    <property type="entry name" value="Zinc_finger_SWIM"/>
</dbReference>